<evidence type="ECO:0000256" key="3">
    <source>
        <dbReference type="ARBA" id="ARBA00022801"/>
    </source>
</evidence>
<comment type="caution">
    <text evidence="8">The sequence shown here is derived from an EMBL/GenBank/DDBJ whole genome shotgun (WGS) entry which is preliminary data.</text>
</comment>
<protein>
    <recommendedName>
        <fullName evidence="5">Fanconi-associated nuclease</fullName>
        <ecNumber evidence="5">3.1.4.1</ecNumber>
    </recommendedName>
</protein>
<feature type="domain" description="VRR-NUC" evidence="7">
    <location>
        <begin position="639"/>
        <end position="779"/>
    </location>
</feature>
<proteinExistence type="inferred from homology"/>
<name>A0AAD5T1K6_9FUNG</name>
<dbReference type="GO" id="GO:0005634">
    <property type="term" value="C:nucleus"/>
    <property type="evidence" value="ECO:0007669"/>
    <property type="project" value="UniProtKB-SubCell"/>
</dbReference>
<dbReference type="GO" id="GO:0036297">
    <property type="term" value="P:interstrand cross-link repair"/>
    <property type="evidence" value="ECO:0007669"/>
    <property type="project" value="InterPro"/>
</dbReference>
<keyword evidence="4 5" id="KW-0460">Magnesium</keyword>
<evidence type="ECO:0000256" key="4">
    <source>
        <dbReference type="ARBA" id="ARBA00022842"/>
    </source>
</evidence>
<comment type="subcellular location">
    <subcellularLocation>
        <location evidence="5">Nucleus</location>
    </subcellularLocation>
</comment>
<keyword evidence="5" id="KW-0539">Nucleus</keyword>
<keyword evidence="5" id="KW-0227">DNA damage</keyword>
<keyword evidence="3 5" id="KW-0378">Hydrolase</keyword>
<dbReference type="CDD" id="cd22326">
    <property type="entry name" value="FAN1-like"/>
    <property type="match status" value="1"/>
</dbReference>
<keyword evidence="5" id="KW-0464">Manganese</keyword>
<evidence type="ECO:0000313" key="8">
    <source>
        <dbReference type="EMBL" id="KAJ3122753.1"/>
    </source>
</evidence>
<feature type="region of interest" description="Disordered" evidence="6">
    <location>
        <begin position="121"/>
        <end position="143"/>
    </location>
</feature>
<comment type="function">
    <text evidence="5">Nuclease required for the repair of DNA interstrand cross-links (ICL). Acts as a 5'-3' exonuclease that anchors at a cut end of DNA and cleaves DNA successively at every third nucleotide, allowing to excise an ICL from one strand through flanking incisions.</text>
</comment>
<evidence type="ECO:0000313" key="9">
    <source>
        <dbReference type="Proteomes" id="UP001211907"/>
    </source>
</evidence>
<dbReference type="PANTHER" id="PTHR15749">
    <property type="entry name" value="FANCONI-ASSOCIATED NUCLEASE 1"/>
    <property type="match status" value="1"/>
</dbReference>
<dbReference type="AlphaFoldDB" id="A0AAD5T1K6"/>
<evidence type="ECO:0000256" key="2">
    <source>
        <dbReference type="ARBA" id="ARBA00022723"/>
    </source>
</evidence>
<dbReference type="GO" id="GO:0046872">
    <property type="term" value="F:metal ion binding"/>
    <property type="evidence" value="ECO:0007669"/>
    <property type="project" value="UniProtKB-KW"/>
</dbReference>
<dbReference type="Pfam" id="PF08774">
    <property type="entry name" value="VRR_NUC"/>
    <property type="match status" value="1"/>
</dbReference>
<comment type="cofactor">
    <cofactor evidence="5">
        <name>Mg(2+)</name>
        <dbReference type="ChEBI" id="CHEBI:18420"/>
    </cofactor>
    <cofactor evidence="5">
        <name>Mn(2+)</name>
        <dbReference type="ChEBI" id="CHEBI:29035"/>
    </cofactor>
</comment>
<evidence type="ECO:0000256" key="1">
    <source>
        <dbReference type="ARBA" id="ARBA00022722"/>
    </source>
</evidence>
<feature type="region of interest" description="Disordered" evidence="6">
    <location>
        <begin position="1"/>
        <end position="60"/>
    </location>
</feature>
<comment type="similarity">
    <text evidence="5">Belongs to the FAN1 family.</text>
</comment>
<accession>A0AAD5T1K6</accession>
<dbReference type="InterPro" id="IPR014883">
    <property type="entry name" value="VRR_NUC"/>
</dbReference>
<dbReference type="SMART" id="SM00990">
    <property type="entry name" value="VRR_NUC"/>
    <property type="match status" value="1"/>
</dbReference>
<dbReference type="Proteomes" id="UP001211907">
    <property type="component" value="Unassembled WGS sequence"/>
</dbReference>
<organism evidence="8 9">
    <name type="scientific">Physocladia obscura</name>
    <dbReference type="NCBI Taxonomy" id="109957"/>
    <lineage>
        <taxon>Eukaryota</taxon>
        <taxon>Fungi</taxon>
        <taxon>Fungi incertae sedis</taxon>
        <taxon>Chytridiomycota</taxon>
        <taxon>Chytridiomycota incertae sedis</taxon>
        <taxon>Chytridiomycetes</taxon>
        <taxon>Chytridiales</taxon>
        <taxon>Chytriomycetaceae</taxon>
        <taxon>Physocladia</taxon>
    </lineage>
</organism>
<dbReference type="InterPro" id="IPR049132">
    <property type="entry name" value="FAN1-like_euk"/>
</dbReference>
<keyword evidence="9" id="KW-1185">Reference proteome</keyword>
<dbReference type="EMBL" id="JADGJH010000784">
    <property type="protein sequence ID" value="KAJ3122753.1"/>
    <property type="molecule type" value="Genomic_DNA"/>
</dbReference>
<gene>
    <name evidence="8" type="primary">FAN1</name>
    <name evidence="8" type="ORF">HK100_011852</name>
</gene>
<comment type="catalytic activity">
    <reaction evidence="5">
        <text>Hydrolytically removes 5'-nucleotides successively from the 3'-hydroxy termini of 3'-hydroxy-terminated oligonucleotides.</text>
        <dbReference type="EC" id="3.1.4.1"/>
    </reaction>
</comment>
<sequence length="799" mass="90997">MKNHDIRSFFGRPEQKDYERNCGPHSNNFESSESTEEAGSKIRNAQIRQDDKDEVEETDELNDHTKLLSYGQQWRAVIDAVRLDESHLLDAQDKAILSSFVSLLNSEPVLSEHKQLVVTERGDGHEHKNEHNQQEDKQEEHMHGKQELGTVFIRLMLRTHKVEREERVTASTRAALPSLANINLIDRSVEFSLSLNEMLDLLSRRILLTVAIRCKIKSPSSLSTPKLRSAIGAFADEITSIKPFGKDLKNPFTALVEHIRSLLGPCFFIPSHVVECFHRLFIVYNRETVWPENPFLPHIRTNLRSNAQRLSFNTYAINRVSITWPTRDDLIQYVEMLKVRHEIDSRLSKISASTPQNERNEIEIEVISLGITCVSTFEHWIKNYSNEGHISGIPWLASFTAGMKSASILRIIALLYMKRNMDNEAASLFQKLLDCKMFGLKHKRGDLYDNYMKLLIRNKKTVEAYNLGCKALGDDSVEFGKRHEIETRVIKISSKLPHRQEQIISTSTCLQSLKKIKTRTMYAEKTFSSTGHKALYMCPNTLESVHVETLALHEYANLGFPYGVHSESSVITTLFGLLFWDIIFDDTVLGVFTSPFQAAPLDFATEFFYGARKSSIDARLCEIEDEKCHSDLMNENPKTQEKRHVQIIETVDAMHRENATQCRGVQWNRFSRQDLLQIASCFSGVQIAQICKAFIESYNAHGGGVPDLCVWKPATLPAISATTSTLVGENCELNGNLESGEVCLVEVKGEGDHLSHSQMMWIDLLVRCGVTVELFQVHIDKKKRITGKIQNTSNKREKK</sequence>
<dbReference type="EC" id="3.1.4.1" evidence="5"/>
<keyword evidence="1 5" id="KW-0540">Nuclease</keyword>
<evidence type="ECO:0000256" key="6">
    <source>
        <dbReference type="SAM" id="MobiDB-lite"/>
    </source>
</evidence>
<dbReference type="GO" id="GO:0017108">
    <property type="term" value="F:5'-flap endonuclease activity"/>
    <property type="evidence" value="ECO:0007669"/>
    <property type="project" value="TreeGrafter"/>
</dbReference>
<reference evidence="8" key="1">
    <citation type="submission" date="2020-05" db="EMBL/GenBank/DDBJ databases">
        <title>Phylogenomic resolution of chytrid fungi.</title>
        <authorList>
            <person name="Stajich J.E."/>
            <person name="Amses K."/>
            <person name="Simmons R."/>
            <person name="Seto K."/>
            <person name="Myers J."/>
            <person name="Bonds A."/>
            <person name="Quandt C.A."/>
            <person name="Barry K."/>
            <person name="Liu P."/>
            <person name="Grigoriev I."/>
            <person name="Longcore J.E."/>
            <person name="James T.Y."/>
        </authorList>
    </citation>
    <scope>NUCLEOTIDE SEQUENCE</scope>
    <source>
        <strain evidence="8">JEL0513</strain>
    </source>
</reference>
<keyword evidence="5" id="KW-0234">DNA repair</keyword>
<dbReference type="GO" id="GO:0004528">
    <property type="term" value="F:phosphodiesterase I activity"/>
    <property type="evidence" value="ECO:0007669"/>
    <property type="project" value="UniProtKB-EC"/>
</dbReference>
<dbReference type="PANTHER" id="PTHR15749:SF4">
    <property type="entry name" value="FANCONI-ASSOCIATED NUCLEASE 1"/>
    <property type="match status" value="1"/>
</dbReference>
<keyword evidence="2 5" id="KW-0479">Metal-binding</keyword>
<evidence type="ECO:0000256" key="5">
    <source>
        <dbReference type="RuleBase" id="RU365033"/>
    </source>
</evidence>
<dbReference type="InterPro" id="IPR033315">
    <property type="entry name" value="Fan1-like"/>
</dbReference>
<feature type="compositionally biased region" description="Basic and acidic residues" evidence="6">
    <location>
        <begin position="1"/>
        <end position="22"/>
    </location>
</feature>
<dbReference type="GO" id="GO:0008409">
    <property type="term" value="F:5'-3' exonuclease activity"/>
    <property type="evidence" value="ECO:0007669"/>
    <property type="project" value="TreeGrafter"/>
</dbReference>
<evidence type="ECO:0000259" key="7">
    <source>
        <dbReference type="SMART" id="SM00990"/>
    </source>
</evidence>
<dbReference type="GO" id="GO:0070336">
    <property type="term" value="F:flap-structured DNA binding"/>
    <property type="evidence" value="ECO:0007669"/>
    <property type="project" value="TreeGrafter"/>
</dbReference>